<feature type="region of interest" description="Disordered" evidence="1">
    <location>
        <begin position="1"/>
        <end position="21"/>
    </location>
</feature>
<dbReference type="EMBL" id="JARGEQ010000016">
    <property type="protein sequence ID" value="MDF1585302.1"/>
    <property type="molecule type" value="Genomic_DNA"/>
</dbReference>
<dbReference type="AlphaFoldDB" id="A0AAP3V1Y0"/>
<proteinExistence type="predicted"/>
<evidence type="ECO:0000256" key="1">
    <source>
        <dbReference type="SAM" id="MobiDB-lite"/>
    </source>
</evidence>
<feature type="compositionally biased region" description="Low complexity" evidence="1">
    <location>
        <begin position="1"/>
        <end position="17"/>
    </location>
</feature>
<gene>
    <name evidence="2" type="ORF">PZ740_02760</name>
</gene>
<name>A0AAP3V1Y0_9PROT</name>
<evidence type="ECO:0000313" key="3">
    <source>
        <dbReference type="Proteomes" id="UP001301140"/>
    </source>
</evidence>
<sequence>MTEMSTPATPGSAGPAAFQDPDTQAGIEHLAAKVAPLLQANRFDNVVDLLSLVADGIDMTDERTIEKLMAAFEGAMAAGWTLGNAARMAGSVAGNAAEPPSLFQLARELRDPEVRRGLHAAVTFLRILGRQTGP</sequence>
<dbReference type="Pfam" id="PF07849">
    <property type="entry name" value="DUF1641"/>
    <property type="match status" value="1"/>
</dbReference>
<comment type="caution">
    <text evidence="2">The sequence shown here is derived from an EMBL/GenBank/DDBJ whole genome shotgun (WGS) entry which is preliminary data.</text>
</comment>
<dbReference type="Proteomes" id="UP001301140">
    <property type="component" value="Unassembled WGS sequence"/>
</dbReference>
<dbReference type="RefSeq" id="WP_327787717.1">
    <property type="nucleotide sequence ID" value="NZ_JARGEQ010000016.1"/>
</dbReference>
<keyword evidence="3" id="KW-1185">Reference proteome</keyword>
<accession>A0AAP3V1Y0</accession>
<dbReference type="InterPro" id="IPR012440">
    <property type="entry name" value="DUF1641"/>
</dbReference>
<protein>
    <submittedName>
        <fullName evidence="2">DUF1641 domain-containing protein</fullName>
    </submittedName>
</protein>
<evidence type="ECO:0000313" key="2">
    <source>
        <dbReference type="EMBL" id="MDF1585302.1"/>
    </source>
</evidence>
<reference evidence="2 3" key="1">
    <citation type="submission" date="2023-03" db="EMBL/GenBank/DDBJ databases">
        <title>YIM 152171 draft genome.</title>
        <authorList>
            <person name="Yang Z."/>
        </authorList>
    </citation>
    <scope>NUCLEOTIDE SEQUENCE [LARGE SCALE GENOMIC DNA]</scope>
    <source>
        <strain evidence="2 3">YIM 152171</strain>
    </source>
</reference>
<organism evidence="2 3">
    <name type="scientific">Marinimicrococcus flavescens</name>
    <dbReference type="NCBI Taxonomy" id="3031815"/>
    <lineage>
        <taxon>Bacteria</taxon>
        <taxon>Pseudomonadati</taxon>
        <taxon>Pseudomonadota</taxon>
        <taxon>Alphaproteobacteria</taxon>
        <taxon>Geminicoccales</taxon>
        <taxon>Geminicoccaceae</taxon>
        <taxon>Marinimicrococcus</taxon>
    </lineage>
</organism>